<dbReference type="AlphaFoldDB" id="A0A2Z6N8E3"/>
<dbReference type="EMBL" id="DF973785">
    <property type="protein sequence ID" value="GAU39951.1"/>
    <property type="molecule type" value="Genomic_DNA"/>
</dbReference>
<dbReference type="InterPro" id="IPR026992">
    <property type="entry name" value="DIOX_N"/>
</dbReference>
<dbReference type="SUPFAM" id="SSF51197">
    <property type="entry name" value="Clavaminate synthase-like"/>
    <property type="match status" value="1"/>
</dbReference>
<reference evidence="6" key="1">
    <citation type="journal article" date="2017" name="Front. Plant Sci.">
        <title>Climate Clever Clovers: New Paradigm to Reduce the Environmental Footprint of Ruminants by Breeding Low Methanogenic Forages Utilizing Haplotype Variation.</title>
        <authorList>
            <person name="Kaur P."/>
            <person name="Appels R."/>
            <person name="Bayer P.E."/>
            <person name="Keeble-Gagnere G."/>
            <person name="Wang J."/>
            <person name="Hirakawa H."/>
            <person name="Shirasawa K."/>
            <person name="Vercoe P."/>
            <person name="Stefanova K."/>
            <person name="Durmic Z."/>
            <person name="Nichols P."/>
            <person name="Revell C."/>
            <person name="Isobe S.N."/>
            <person name="Edwards D."/>
            <person name="Erskine W."/>
        </authorList>
    </citation>
    <scope>NUCLEOTIDE SEQUENCE [LARGE SCALE GENOMIC DNA]</scope>
    <source>
        <strain evidence="6">cv. Daliak</strain>
    </source>
</reference>
<dbReference type="InterPro" id="IPR027443">
    <property type="entry name" value="IPNS-like_sf"/>
</dbReference>
<accession>A0A2Z6N8E3</accession>
<evidence type="ECO:0000313" key="5">
    <source>
        <dbReference type="EMBL" id="GAU39951.1"/>
    </source>
</evidence>
<proteinExistence type="predicted"/>
<organism evidence="5 6">
    <name type="scientific">Trifolium subterraneum</name>
    <name type="common">Subterranean clover</name>
    <dbReference type="NCBI Taxonomy" id="3900"/>
    <lineage>
        <taxon>Eukaryota</taxon>
        <taxon>Viridiplantae</taxon>
        <taxon>Streptophyta</taxon>
        <taxon>Embryophyta</taxon>
        <taxon>Tracheophyta</taxon>
        <taxon>Spermatophyta</taxon>
        <taxon>Magnoliopsida</taxon>
        <taxon>eudicotyledons</taxon>
        <taxon>Gunneridae</taxon>
        <taxon>Pentapetalae</taxon>
        <taxon>rosids</taxon>
        <taxon>fabids</taxon>
        <taxon>Fabales</taxon>
        <taxon>Fabaceae</taxon>
        <taxon>Papilionoideae</taxon>
        <taxon>50 kb inversion clade</taxon>
        <taxon>NPAAA clade</taxon>
        <taxon>Hologalegina</taxon>
        <taxon>IRL clade</taxon>
        <taxon>Trifolieae</taxon>
        <taxon>Trifolium</taxon>
    </lineage>
</organism>
<evidence type="ECO:0000313" key="6">
    <source>
        <dbReference type="Proteomes" id="UP000242715"/>
    </source>
</evidence>
<dbReference type="PANTHER" id="PTHR47991">
    <property type="entry name" value="OXOGLUTARATE/IRON-DEPENDENT DIOXYGENASE"/>
    <property type="match status" value="1"/>
</dbReference>
<dbReference type="GO" id="GO:0031418">
    <property type="term" value="F:L-ascorbic acid binding"/>
    <property type="evidence" value="ECO:0007669"/>
    <property type="project" value="UniProtKB-KW"/>
</dbReference>
<dbReference type="OrthoDB" id="288590at2759"/>
<dbReference type="InterPro" id="IPR050295">
    <property type="entry name" value="Plant_2OG-oxidoreductases"/>
</dbReference>
<evidence type="ECO:0000256" key="3">
    <source>
        <dbReference type="ARBA" id="ARBA00023004"/>
    </source>
</evidence>
<keyword evidence="3" id="KW-0408">Iron</keyword>
<protein>
    <recommendedName>
        <fullName evidence="4">Non-haem dioxygenase N-terminal domain-containing protein</fullName>
    </recommendedName>
</protein>
<dbReference type="Gene3D" id="2.60.120.330">
    <property type="entry name" value="B-lactam Antibiotic, Isopenicillin N Synthase, Chain"/>
    <property type="match status" value="2"/>
</dbReference>
<keyword evidence="2" id="KW-0847">Vitamin C</keyword>
<keyword evidence="1" id="KW-0479">Metal-binding</keyword>
<evidence type="ECO:0000256" key="1">
    <source>
        <dbReference type="ARBA" id="ARBA00022723"/>
    </source>
</evidence>
<gene>
    <name evidence="5" type="ORF">TSUD_149610</name>
</gene>
<name>A0A2Z6N8E3_TRISU</name>
<keyword evidence="6" id="KW-1185">Reference proteome</keyword>
<dbReference type="Pfam" id="PF14226">
    <property type="entry name" value="DIOX_N"/>
    <property type="match status" value="1"/>
</dbReference>
<evidence type="ECO:0000256" key="2">
    <source>
        <dbReference type="ARBA" id="ARBA00022896"/>
    </source>
</evidence>
<dbReference type="Proteomes" id="UP000242715">
    <property type="component" value="Unassembled WGS sequence"/>
</dbReference>
<feature type="domain" description="Non-haem dioxygenase N-terminal" evidence="4">
    <location>
        <begin position="40"/>
        <end position="146"/>
    </location>
</feature>
<sequence length="234" mass="27303">MEIKRVQTLAFNQLKELPPQFIRSENEMPKNTKALEGVNVPIISLSQPHNLLVKKITQAASEWGFFVITDHNISPKLIQNLQDVGHEFFSLPQKEKEIYANDPSSGKFEGYGTKMTKNLEEKVEWLDYYFHLMSPPSKVDYEMWPKSPPSYREVVEEYNKEILSVLSNGKYKSVLHRSLVNKERKRMSWAVFITPPHEVVVGPLPQLVNDQNPARFSTKTYAEYRYRKFNKIPQ</sequence>
<evidence type="ECO:0000259" key="4">
    <source>
        <dbReference type="Pfam" id="PF14226"/>
    </source>
</evidence>
<dbReference type="GO" id="GO:0046872">
    <property type="term" value="F:metal ion binding"/>
    <property type="evidence" value="ECO:0007669"/>
    <property type="project" value="UniProtKB-KW"/>
</dbReference>